<organism evidence="1 2">
    <name type="scientific">Cichlidogyrus casuarinus</name>
    <dbReference type="NCBI Taxonomy" id="1844966"/>
    <lineage>
        <taxon>Eukaryota</taxon>
        <taxon>Metazoa</taxon>
        <taxon>Spiralia</taxon>
        <taxon>Lophotrochozoa</taxon>
        <taxon>Platyhelminthes</taxon>
        <taxon>Monogenea</taxon>
        <taxon>Monopisthocotylea</taxon>
        <taxon>Dactylogyridea</taxon>
        <taxon>Ancyrocephalidae</taxon>
        <taxon>Cichlidogyrus</taxon>
    </lineage>
</organism>
<protein>
    <submittedName>
        <fullName evidence="1">Uncharacterized protein</fullName>
    </submittedName>
</protein>
<name>A0ABD2QBU4_9PLAT</name>
<dbReference type="Proteomes" id="UP001626550">
    <property type="component" value="Unassembled WGS sequence"/>
</dbReference>
<evidence type="ECO:0000313" key="2">
    <source>
        <dbReference type="Proteomes" id="UP001626550"/>
    </source>
</evidence>
<dbReference type="Gene3D" id="3.30.1330.30">
    <property type="match status" value="1"/>
</dbReference>
<dbReference type="EMBL" id="JBJKFK010000442">
    <property type="protein sequence ID" value="KAL3317034.1"/>
    <property type="molecule type" value="Genomic_DNA"/>
</dbReference>
<dbReference type="SUPFAM" id="SSF55315">
    <property type="entry name" value="L30e-like"/>
    <property type="match status" value="2"/>
</dbReference>
<comment type="caution">
    <text evidence="1">The sequence shown here is derived from an EMBL/GenBank/DDBJ whole genome shotgun (WGS) entry which is preliminary data.</text>
</comment>
<evidence type="ECO:0000313" key="1">
    <source>
        <dbReference type="EMBL" id="KAL3317034.1"/>
    </source>
</evidence>
<gene>
    <name evidence="1" type="ORF">Ciccas_004310</name>
</gene>
<accession>A0ABD2QBU4</accession>
<proteinExistence type="predicted"/>
<sequence>MQAELAVIKNEEESKCQPVGRVVFQKKSSVLEKQLLPLLTHLLKMHNEAYKKKANQKNFFRRIVCGFHEVANYLTQQKLKLIVIARDIEGKAGLYECINSKEDFDSVLQKYHFKEDPEASRPTQFNRFGIPKIAENENHTNISINLAIKLKEARNTSLDEYIKMIYCVAKQLKCPVFYGYTRRELKGITRKPNLVSCLGVLSIQDIKRDFDDFMESFDELLPQPFFQTFEPENLQSQNSISQCDLTNLAYFFDEISIPCVH</sequence>
<keyword evidence="2" id="KW-1185">Reference proteome</keyword>
<dbReference type="InterPro" id="IPR029064">
    <property type="entry name" value="Ribosomal_eL30-like_sf"/>
</dbReference>
<dbReference type="AlphaFoldDB" id="A0ABD2QBU4"/>
<reference evidence="1 2" key="1">
    <citation type="submission" date="2024-11" db="EMBL/GenBank/DDBJ databases">
        <title>Adaptive evolution of stress response genes in parasites aligns with host niche diversity.</title>
        <authorList>
            <person name="Hahn C."/>
            <person name="Resl P."/>
        </authorList>
    </citation>
    <scope>NUCLEOTIDE SEQUENCE [LARGE SCALE GENOMIC DNA]</scope>
    <source>
        <strain evidence="1">EGGRZ-B1_66</strain>
        <tissue evidence="1">Body</tissue>
    </source>
</reference>